<proteinExistence type="predicted"/>
<dbReference type="EMBL" id="RBNI01008887">
    <property type="protein sequence ID" value="RUP44464.1"/>
    <property type="molecule type" value="Genomic_DNA"/>
</dbReference>
<name>A0A433D0V2_9FUNG</name>
<comment type="caution">
    <text evidence="1">The sequence shown here is derived from an EMBL/GenBank/DDBJ whole genome shotgun (WGS) entry which is preliminary data.</text>
</comment>
<sequence>MEGAAEGEEGVAILFIGKTGRYRANIYTRLMPSWPTIISAERAVAGTRAKARARARARSWPVVTFKSFYM</sequence>
<evidence type="ECO:0000313" key="1">
    <source>
        <dbReference type="EMBL" id="RUP44464.1"/>
    </source>
</evidence>
<protein>
    <submittedName>
        <fullName evidence="1">Uncharacterized protein</fullName>
    </submittedName>
</protein>
<dbReference type="AlphaFoldDB" id="A0A433D0V2"/>
<gene>
    <name evidence="1" type="ORF">BC936DRAFT_149421</name>
</gene>
<organism evidence="1 2">
    <name type="scientific">Jimgerdemannia flammicorona</name>
    <dbReference type="NCBI Taxonomy" id="994334"/>
    <lineage>
        <taxon>Eukaryota</taxon>
        <taxon>Fungi</taxon>
        <taxon>Fungi incertae sedis</taxon>
        <taxon>Mucoromycota</taxon>
        <taxon>Mucoromycotina</taxon>
        <taxon>Endogonomycetes</taxon>
        <taxon>Endogonales</taxon>
        <taxon>Endogonaceae</taxon>
        <taxon>Jimgerdemannia</taxon>
    </lineage>
</organism>
<evidence type="ECO:0000313" key="2">
    <source>
        <dbReference type="Proteomes" id="UP000268093"/>
    </source>
</evidence>
<keyword evidence="2" id="KW-1185">Reference proteome</keyword>
<dbReference type="Proteomes" id="UP000268093">
    <property type="component" value="Unassembled WGS sequence"/>
</dbReference>
<reference evidence="1 2" key="1">
    <citation type="journal article" date="2018" name="New Phytol.">
        <title>Phylogenomics of Endogonaceae and evolution of mycorrhizas within Mucoromycota.</title>
        <authorList>
            <person name="Chang Y."/>
            <person name="Desiro A."/>
            <person name="Na H."/>
            <person name="Sandor L."/>
            <person name="Lipzen A."/>
            <person name="Clum A."/>
            <person name="Barry K."/>
            <person name="Grigoriev I.V."/>
            <person name="Martin F.M."/>
            <person name="Stajich J.E."/>
            <person name="Smith M.E."/>
            <person name="Bonito G."/>
            <person name="Spatafora J.W."/>
        </authorList>
    </citation>
    <scope>NUCLEOTIDE SEQUENCE [LARGE SCALE GENOMIC DNA]</scope>
    <source>
        <strain evidence="1 2">GMNB39</strain>
    </source>
</reference>
<accession>A0A433D0V2</accession>